<dbReference type="PANTHER" id="PTHR35802">
    <property type="entry name" value="PROTEASE SYNTHASE AND SPORULATION PROTEIN PAI 2"/>
    <property type="match status" value="1"/>
</dbReference>
<dbReference type="OrthoDB" id="2101473at2759"/>
<feature type="region of interest" description="Disordered" evidence="1">
    <location>
        <begin position="233"/>
        <end position="255"/>
    </location>
</feature>
<dbReference type="InterPro" id="IPR012349">
    <property type="entry name" value="Split_barrel_FMN-bd"/>
</dbReference>
<evidence type="ECO:0000256" key="1">
    <source>
        <dbReference type="SAM" id="MobiDB-lite"/>
    </source>
</evidence>
<reference evidence="2 3" key="1">
    <citation type="journal article" date="2021" name="Nat. Commun.">
        <title>Genetic determinants of endophytism in the Arabidopsis root mycobiome.</title>
        <authorList>
            <person name="Mesny F."/>
            <person name="Miyauchi S."/>
            <person name="Thiergart T."/>
            <person name="Pickel B."/>
            <person name="Atanasova L."/>
            <person name="Karlsson M."/>
            <person name="Huettel B."/>
            <person name="Barry K.W."/>
            <person name="Haridas S."/>
            <person name="Chen C."/>
            <person name="Bauer D."/>
            <person name="Andreopoulos W."/>
            <person name="Pangilinan J."/>
            <person name="LaButti K."/>
            <person name="Riley R."/>
            <person name="Lipzen A."/>
            <person name="Clum A."/>
            <person name="Drula E."/>
            <person name="Henrissat B."/>
            <person name="Kohler A."/>
            <person name="Grigoriev I.V."/>
            <person name="Martin F.M."/>
            <person name="Hacquard S."/>
        </authorList>
    </citation>
    <scope>NUCLEOTIDE SEQUENCE [LARGE SCALE GENOMIC DNA]</scope>
    <source>
        <strain evidence="2 3">MPI-CAGE-CH-0241</strain>
    </source>
</reference>
<evidence type="ECO:0000313" key="3">
    <source>
        <dbReference type="Proteomes" id="UP000777438"/>
    </source>
</evidence>
<evidence type="ECO:0000313" key="2">
    <source>
        <dbReference type="EMBL" id="KAH6896539.1"/>
    </source>
</evidence>
<dbReference type="PANTHER" id="PTHR35802:SF1">
    <property type="entry name" value="PROTEASE SYNTHASE AND SPORULATION PROTEIN PAI 2"/>
    <property type="match status" value="1"/>
</dbReference>
<gene>
    <name evidence="2" type="ORF">B0T10DRAFT_474549</name>
</gene>
<keyword evidence="3" id="KW-1185">Reference proteome</keyword>
<dbReference type="SUPFAM" id="SSF50475">
    <property type="entry name" value="FMN-binding split barrel"/>
    <property type="match status" value="1"/>
</dbReference>
<sequence length="255" mass="28329">MYLRGVHAETDLRVLRRLIHENPLGLLTTGIQSTKHPFLQTSHIPFVLDVEDESSETELGRLRGHLAKQNPQSKAIIDNLTENPGLNSTLEQEVLVLFNAPAHHYVTPKFYTETKPATGKVVPTWNYAAAQAYGKARIFFDSKAQETGDFLAQQIQDISHHSETSLMDHTGEDRPEEWLVSDAPEGFVNLLKKNIIGIEITIDRLEGKFKMSQEMGKGDRQGVIDGFASVGSAAAQGVSDTVRQRGELKDQAVKK</sequence>
<dbReference type="Pfam" id="PF04299">
    <property type="entry name" value="FMN_bind_2"/>
    <property type="match status" value="1"/>
</dbReference>
<accession>A0A9P8WGM2</accession>
<proteinExistence type="predicted"/>
<feature type="compositionally biased region" description="Basic and acidic residues" evidence="1">
    <location>
        <begin position="242"/>
        <end position="255"/>
    </location>
</feature>
<organism evidence="2 3">
    <name type="scientific">Thelonectria olida</name>
    <dbReference type="NCBI Taxonomy" id="1576542"/>
    <lineage>
        <taxon>Eukaryota</taxon>
        <taxon>Fungi</taxon>
        <taxon>Dikarya</taxon>
        <taxon>Ascomycota</taxon>
        <taxon>Pezizomycotina</taxon>
        <taxon>Sordariomycetes</taxon>
        <taxon>Hypocreomycetidae</taxon>
        <taxon>Hypocreales</taxon>
        <taxon>Nectriaceae</taxon>
        <taxon>Thelonectria</taxon>
    </lineage>
</organism>
<dbReference type="Proteomes" id="UP000777438">
    <property type="component" value="Unassembled WGS sequence"/>
</dbReference>
<dbReference type="Gene3D" id="2.30.110.10">
    <property type="entry name" value="Electron Transport, Fmn-binding Protein, Chain A"/>
    <property type="match status" value="1"/>
</dbReference>
<protein>
    <submittedName>
        <fullName evidence="2">Transcriptional regulator PAI 2-type</fullName>
    </submittedName>
</protein>
<name>A0A9P8WGM2_9HYPO</name>
<dbReference type="AlphaFoldDB" id="A0A9P8WGM2"/>
<dbReference type="PIRSF" id="PIRSF010372">
    <property type="entry name" value="PaiB"/>
    <property type="match status" value="1"/>
</dbReference>
<comment type="caution">
    <text evidence="2">The sequence shown here is derived from an EMBL/GenBank/DDBJ whole genome shotgun (WGS) entry which is preliminary data.</text>
</comment>
<dbReference type="EMBL" id="JAGPYM010000003">
    <property type="protein sequence ID" value="KAH6896539.1"/>
    <property type="molecule type" value="Genomic_DNA"/>
</dbReference>
<dbReference type="InterPro" id="IPR007396">
    <property type="entry name" value="TR_PAI2-type"/>
</dbReference>